<dbReference type="PANTHER" id="PTHR10353">
    <property type="entry name" value="GLYCOSYL HYDROLASE"/>
    <property type="match status" value="1"/>
</dbReference>
<evidence type="ECO:0000256" key="2">
    <source>
        <dbReference type="ARBA" id="ARBA00022801"/>
    </source>
</evidence>
<organism evidence="5 6">
    <name type="scientific">Nanobdella aerobiophila</name>
    <dbReference type="NCBI Taxonomy" id="2586965"/>
    <lineage>
        <taxon>Archaea</taxon>
        <taxon>Nanobdellota</taxon>
        <taxon>Nanobdellia</taxon>
        <taxon>Nanobdellales</taxon>
        <taxon>Nanobdellaceae</taxon>
        <taxon>Nanobdella</taxon>
    </lineage>
</organism>
<dbReference type="GO" id="GO:0005975">
    <property type="term" value="P:carbohydrate metabolic process"/>
    <property type="evidence" value="ECO:0007669"/>
    <property type="project" value="InterPro"/>
</dbReference>
<keyword evidence="6" id="KW-1185">Reference proteome</keyword>
<dbReference type="AlphaFoldDB" id="A0A915WSD1"/>
<dbReference type="InterPro" id="IPR017853">
    <property type="entry name" value="GH"/>
</dbReference>
<evidence type="ECO:0000256" key="1">
    <source>
        <dbReference type="ARBA" id="ARBA00010838"/>
    </source>
</evidence>
<dbReference type="RefSeq" id="WP_258393232.1">
    <property type="nucleotide sequence ID" value="NZ_AP019769.1"/>
</dbReference>
<dbReference type="GeneID" id="74567961"/>
<dbReference type="Pfam" id="PF00232">
    <property type="entry name" value="Glyco_hydro_1"/>
    <property type="match status" value="1"/>
</dbReference>
<sequence length="352" mass="42515">MKLGVSINHYQITNNFPVKTNLDKLLWLIRKPDKNIEINETFAEKMSLEGYNKNLRFSIIPSYNNYKEFFQELKNYNINLTLCLDHFYIWDYNIGSLFDKNHSKNLIKILDGKKEIFNYSKYIEPVNEPQLYIFLKSFGIIDNVEFIKTLTTNPYKFYKRLDIAIDNIKELTNYLYDECKKEKYIINSYYHFDLVNLGKILYIFYPFFKKLEDLNKELPGHYIGWHYYGSIGILRGLNFYRDLDIINPYKISINRFKKIIDYIKDKYKKDIIITEIGLSANNKKQEVDRYNILTKMIEVARNSGAKEVYIWSIMDNFEFQSGYSKKFGIFYDIDLHKKYLYYPWLDVFKKYN</sequence>
<dbReference type="SUPFAM" id="SSF51445">
    <property type="entry name" value="(Trans)glycosidases"/>
    <property type="match status" value="1"/>
</dbReference>
<dbReference type="PANTHER" id="PTHR10353:SF36">
    <property type="entry name" value="LP05116P"/>
    <property type="match status" value="1"/>
</dbReference>
<comment type="similarity">
    <text evidence="1 4">Belongs to the glycosyl hydrolase 1 family.</text>
</comment>
<dbReference type="Gene3D" id="3.20.20.80">
    <property type="entry name" value="Glycosidases"/>
    <property type="match status" value="1"/>
</dbReference>
<protein>
    <submittedName>
        <fullName evidence="5">Uncharacterized protein</fullName>
    </submittedName>
</protein>
<dbReference type="Proteomes" id="UP001055553">
    <property type="component" value="Chromosome"/>
</dbReference>
<dbReference type="InterPro" id="IPR001360">
    <property type="entry name" value="Glyco_hydro_1"/>
</dbReference>
<dbReference type="GO" id="GO:0008422">
    <property type="term" value="F:beta-glucosidase activity"/>
    <property type="evidence" value="ECO:0007669"/>
    <property type="project" value="TreeGrafter"/>
</dbReference>
<accession>A0A915WSD1</accession>
<keyword evidence="3" id="KW-0326">Glycosidase</keyword>
<keyword evidence="2" id="KW-0378">Hydrolase</keyword>
<evidence type="ECO:0000313" key="5">
    <source>
        <dbReference type="EMBL" id="BBL45190.1"/>
    </source>
</evidence>
<evidence type="ECO:0000313" key="6">
    <source>
        <dbReference type="Proteomes" id="UP001055553"/>
    </source>
</evidence>
<reference evidence="6" key="1">
    <citation type="journal article" date="2022" name="Int. J. Syst. Evol. Microbiol.">
        <title>Nanobdella aerobiophila gen. nov., sp. nov., a thermoacidophilic, obligate ectosymbiotic archaeon, and proposal of Nanobdellaceae fam. nov., Nanobdellales ord. nov. and Nanobdellia class. nov.</title>
        <authorList>
            <person name="Kato S."/>
            <person name="Ogasawara A."/>
            <person name="Itoh T."/>
            <person name="Sakai H.D."/>
            <person name="Shimizu M."/>
            <person name="Yuki M."/>
            <person name="Kaneko M."/>
            <person name="Takashina T."/>
            <person name="Ohkuma M."/>
        </authorList>
    </citation>
    <scope>NUCLEOTIDE SEQUENCE [LARGE SCALE GENOMIC DNA]</scope>
    <source>
        <strain evidence="6">MJ1</strain>
    </source>
</reference>
<evidence type="ECO:0000256" key="4">
    <source>
        <dbReference type="RuleBase" id="RU003690"/>
    </source>
</evidence>
<dbReference type="EMBL" id="AP019769">
    <property type="protein sequence ID" value="BBL45190.1"/>
    <property type="molecule type" value="Genomic_DNA"/>
</dbReference>
<gene>
    <name evidence="5" type="ORF">MJ1_0009</name>
</gene>
<evidence type="ECO:0000256" key="3">
    <source>
        <dbReference type="ARBA" id="ARBA00023295"/>
    </source>
</evidence>
<dbReference type="KEGG" id="naer:MJ1_0009"/>
<name>A0A915WSD1_9ARCH</name>
<proteinExistence type="inferred from homology"/>